<proteinExistence type="inferred from homology"/>
<keyword evidence="5 7" id="KW-1133">Transmembrane helix</keyword>
<feature type="transmembrane region" description="Helical" evidence="7">
    <location>
        <begin position="387"/>
        <end position="409"/>
    </location>
</feature>
<feature type="region of interest" description="Disordered" evidence="8">
    <location>
        <begin position="136"/>
        <end position="186"/>
    </location>
</feature>
<feature type="transmembrane region" description="Helical" evidence="7">
    <location>
        <begin position="615"/>
        <end position="644"/>
    </location>
</feature>
<evidence type="ECO:0000256" key="5">
    <source>
        <dbReference type="ARBA" id="ARBA00022989"/>
    </source>
</evidence>
<evidence type="ECO:0000256" key="4">
    <source>
        <dbReference type="ARBA" id="ARBA00022729"/>
    </source>
</evidence>
<dbReference type="Pfam" id="PF02990">
    <property type="entry name" value="EMP70"/>
    <property type="match status" value="1"/>
</dbReference>
<keyword evidence="3 7" id="KW-0812">Transmembrane</keyword>
<sequence length="654" mass="74497">MRREVLVLLLFAVTAYCNFLVFNVQKKYKRDDDVEVKTRKISSVHNVPFDFYSLKYCRPDPLLDTAENFGELLFGDRIQNSVFDIKFLQEVSCKLVTEEKNVNCPSLGAADVNDFIEKIKDDYNAQLIVDNLPVANRQDPQSCGSLPGSSSTSEQDEEGNIVYSRPDGYPVGCTSEPRSEDEQRPGSFYVNNHLSFTIKYHKSKLDDDSYFVVGAEVIPSSIQHEPGMCNPSKPLPKSVKYMEIFQDKSVDIPWSYSVRFEESDIQYASRWDAYMNADSNSDDYKIHWFSIINSMMIVLFLTGMVAMILLRILRRDIMNDSLEVADEEDPTVVDETGWKLLHGDVFRAPPAATLLSIMVGSGIQLFAMSISTLVLAFLGFLRPQDRGGFANAAVILFLMTGTFCGYYSLRFYKTFDVGTSWKTVAVLSAVFLPGTIFSAYLFVDFIMAVFPQSSIAIPFLSALWIMFLYVSVSLPLVFVGAYFGYKKQAIEHPTQIHRLPRQITHSPAFLKPWVSVLIGGILPFGAVFIELYFIMSSVWLSKFYYVFTFLFVVFNILVLTSAEITVVLTYFQLCNEDYRWWWRSYLSAGSSALYLFLYSVFYYSSMNITNVSMTILYFGYMSIACYIFFILTGTIGFLASFFFVRRIYGSIKVA</sequence>
<dbReference type="GO" id="GO:0016020">
    <property type="term" value="C:membrane"/>
    <property type="evidence" value="ECO:0007669"/>
    <property type="project" value="UniProtKB-SubCell"/>
</dbReference>
<evidence type="ECO:0000256" key="6">
    <source>
        <dbReference type="ARBA" id="ARBA00023136"/>
    </source>
</evidence>
<feature type="transmembrane region" description="Helical" evidence="7">
    <location>
        <begin position="546"/>
        <end position="573"/>
    </location>
</feature>
<dbReference type="AlphaFoldDB" id="A0AAW2YRN6"/>
<feature type="transmembrane region" description="Helical" evidence="7">
    <location>
        <begin position="585"/>
        <end position="603"/>
    </location>
</feature>
<dbReference type="PANTHER" id="PTHR10766">
    <property type="entry name" value="TRANSMEMBRANE 9 SUPERFAMILY PROTEIN"/>
    <property type="match status" value="1"/>
</dbReference>
<evidence type="ECO:0000256" key="3">
    <source>
        <dbReference type="ARBA" id="ARBA00022692"/>
    </source>
</evidence>
<keyword evidence="6 7" id="KW-0472">Membrane</keyword>
<feature type="transmembrane region" description="Helical" evidence="7">
    <location>
        <begin position="354"/>
        <end position="381"/>
    </location>
</feature>
<keyword evidence="10" id="KW-1185">Reference proteome</keyword>
<evidence type="ECO:0000256" key="8">
    <source>
        <dbReference type="SAM" id="MobiDB-lite"/>
    </source>
</evidence>
<feature type="compositionally biased region" description="Low complexity" evidence="8">
    <location>
        <begin position="142"/>
        <end position="153"/>
    </location>
</feature>
<evidence type="ECO:0000256" key="1">
    <source>
        <dbReference type="ARBA" id="ARBA00004141"/>
    </source>
</evidence>
<organism evidence="9 10">
    <name type="scientific">Acrasis kona</name>
    <dbReference type="NCBI Taxonomy" id="1008807"/>
    <lineage>
        <taxon>Eukaryota</taxon>
        <taxon>Discoba</taxon>
        <taxon>Heterolobosea</taxon>
        <taxon>Tetramitia</taxon>
        <taxon>Eutetramitia</taxon>
        <taxon>Acrasidae</taxon>
        <taxon>Acrasis</taxon>
    </lineage>
</organism>
<feature type="transmembrane region" description="Helical" evidence="7">
    <location>
        <begin position="513"/>
        <end position="534"/>
    </location>
</feature>
<gene>
    <name evidence="9" type="ORF">AKO1_007415</name>
</gene>
<keyword evidence="4" id="KW-0732">Signal</keyword>
<feature type="transmembrane region" description="Helical" evidence="7">
    <location>
        <begin position="455"/>
        <end position="485"/>
    </location>
</feature>
<dbReference type="EMBL" id="JAOPGA020000603">
    <property type="protein sequence ID" value="KAL0479802.1"/>
    <property type="molecule type" value="Genomic_DNA"/>
</dbReference>
<reference evidence="9 10" key="1">
    <citation type="submission" date="2024-03" db="EMBL/GenBank/DDBJ databases">
        <title>The Acrasis kona genome and developmental transcriptomes reveal deep origins of eukaryotic multicellular pathways.</title>
        <authorList>
            <person name="Sheikh S."/>
            <person name="Fu C.-J."/>
            <person name="Brown M.W."/>
            <person name="Baldauf S.L."/>
        </authorList>
    </citation>
    <scope>NUCLEOTIDE SEQUENCE [LARGE SCALE GENOMIC DNA]</scope>
    <source>
        <strain evidence="9 10">ATCC MYA-3509</strain>
    </source>
</reference>
<evidence type="ECO:0000313" key="10">
    <source>
        <dbReference type="Proteomes" id="UP001431209"/>
    </source>
</evidence>
<evidence type="ECO:0000313" key="9">
    <source>
        <dbReference type="EMBL" id="KAL0479802.1"/>
    </source>
</evidence>
<feature type="transmembrane region" description="Helical" evidence="7">
    <location>
        <begin position="421"/>
        <end position="443"/>
    </location>
</feature>
<dbReference type="PANTHER" id="PTHR10766:SF111">
    <property type="entry name" value="TRANSMEMBRANE 9 SUPERFAMILY MEMBER 2"/>
    <property type="match status" value="1"/>
</dbReference>
<dbReference type="Proteomes" id="UP001431209">
    <property type="component" value="Unassembled WGS sequence"/>
</dbReference>
<dbReference type="InterPro" id="IPR004240">
    <property type="entry name" value="EMP70"/>
</dbReference>
<comment type="caution">
    <text evidence="9">The sequence shown here is derived from an EMBL/GenBank/DDBJ whole genome shotgun (WGS) entry which is preliminary data.</text>
</comment>
<dbReference type="GO" id="GO:0072657">
    <property type="term" value="P:protein localization to membrane"/>
    <property type="evidence" value="ECO:0007669"/>
    <property type="project" value="TreeGrafter"/>
</dbReference>
<evidence type="ECO:0000256" key="2">
    <source>
        <dbReference type="ARBA" id="ARBA00005227"/>
    </source>
</evidence>
<accession>A0AAW2YRN6</accession>
<dbReference type="GO" id="GO:0005737">
    <property type="term" value="C:cytoplasm"/>
    <property type="evidence" value="ECO:0007669"/>
    <property type="project" value="UniProtKB-ARBA"/>
</dbReference>
<protein>
    <recommendedName>
        <fullName evidence="7">Transmembrane 9 superfamily member</fullName>
    </recommendedName>
</protein>
<feature type="transmembrane region" description="Helical" evidence="7">
    <location>
        <begin position="286"/>
        <end position="310"/>
    </location>
</feature>
<comment type="similarity">
    <text evidence="2 7">Belongs to the nonaspanin (TM9SF) (TC 9.A.2) family.</text>
</comment>
<name>A0AAW2YRN6_9EUKA</name>
<comment type="subcellular location">
    <subcellularLocation>
        <location evidence="1">Membrane</location>
        <topology evidence="1">Multi-pass membrane protein</topology>
    </subcellularLocation>
</comment>
<evidence type="ECO:0000256" key="7">
    <source>
        <dbReference type="RuleBase" id="RU363079"/>
    </source>
</evidence>